<sequence>MSDWIKVEDRLPLCGYVLTYRPSAPKGNEVATINYDYHQERFGGQYPVTHWQPLPAPPTK</sequence>
<reference evidence="2 3" key="1">
    <citation type="submission" date="2015-05" db="EMBL/GenBank/DDBJ databases">
        <title>A genomic and transcriptomic approach to investigate the blue pigment phenotype in Pseudomonas fluorescens.</title>
        <authorList>
            <person name="Andreani N.A."/>
            <person name="Cardazzo B."/>
        </authorList>
    </citation>
    <scope>NUCLEOTIDE SEQUENCE [LARGE SCALE GENOMIC DNA]</scope>
    <source>
        <strain evidence="2 3">Ps_40</strain>
    </source>
</reference>
<dbReference type="Proteomes" id="UP000063434">
    <property type="component" value="Unassembled WGS sequence"/>
</dbReference>
<dbReference type="RefSeq" id="WP_060765644.1">
    <property type="nucleotide sequence ID" value="NZ_LCYC01000003.1"/>
</dbReference>
<dbReference type="EMBL" id="LCYC01000003">
    <property type="protein sequence ID" value="KWV84128.1"/>
    <property type="molecule type" value="Genomic_DNA"/>
</dbReference>
<evidence type="ECO:0000313" key="2">
    <source>
        <dbReference type="EMBL" id="KWV84128.1"/>
    </source>
</evidence>
<dbReference type="AlphaFoldDB" id="A0A109LAR2"/>
<dbReference type="PATRIC" id="fig|294.195.peg.242"/>
<protein>
    <recommendedName>
        <fullName evidence="1">DUF551 domain-containing protein</fullName>
    </recommendedName>
</protein>
<accession>A0A109LAR2</accession>
<dbReference type="InterPro" id="IPR007539">
    <property type="entry name" value="DUF551"/>
</dbReference>
<feature type="domain" description="DUF551" evidence="1">
    <location>
        <begin position="4"/>
        <end position="59"/>
    </location>
</feature>
<name>A0A109LAR2_PSEFL</name>
<comment type="caution">
    <text evidence="2">The sequence shown here is derived from an EMBL/GenBank/DDBJ whole genome shotgun (WGS) entry which is preliminary data.</text>
</comment>
<evidence type="ECO:0000313" key="3">
    <source>
        <dbReference type="Proteomes" id="UP000063434"/>
    </source>
</evidence>
<dbReference type="Pfam" id="PF04448">
    <property type="entry name" value="DUF551"/>
    <property type="match status" value="1"/>
</dbReference>
<proteinExistence type="predicted"/>
<evidence type="ECO:0000259" key="1">
    <source>
        <dbReference type="Pfam" id="PF04448"/>
    </source>
</evidence>
<gene>
    <name evidence="2" type="ORF">PFL603g_00226</name>
</gene>
<organism evidence="2 3">
    <name type="scientific">Pseudomonas fluorescens</name>
    <dbReference type="NCBI Taxonomy" id="294"/>
    <lineage>
        <taxon>Bacteria</taxon>
        <taxon>Pseudomonadati</taxon>
        <taxon>Pseudomonadota</taxon>
        <taxon>Gammaproteobacteria</taxon>
        <taxon>Pseudomonadales</taxon>
        <taxon>Pseudomonadaceae</taxon>
        <taxon>Pseudomonas</taxon>
    </lineage>
</organism>